<organism evidence="8 9">
    <name type="scientific">Zestomonas insulae</name>
    <dbReference type="NCBI Taxonomy" id="2809017"/>
    <lineage>
        <taxon>Bacteria</taxon>
        <taxon>Pseudomonadati</taxon>
        <taxon>Pseudomonadota</taxon>
        <taxon>Gammaproteobacteria</taxon>
        <taxon>Pseudomonadales</taxon>
        <taxon>Pseudomonadaceae</taxon>
        <taxon>Zestomonas</taxon>
    </lineage>
</organism>
<gene>
    <name evidence="8" type="ORF">JQX08_11255</name>
</gene>
<comment type="caution">
    <text evidence="8">The sequence shown here is derived from an EMBL/GenBank/DDBJ whole genome shotgun (WGS) entry which is preliminary data.</text>
</comment>
<evidence type="ECO:0000256" key="3">
    <source>
        <dbReference type="ARBA" id="ARBA00023136"/>
    </source>
</evidence>
<feature type="signal peptide" evidence="6">
    <location>
        <begin position="1"/>
        <end position="24"/>
    </location>
</feature>
<dbReference type="SUPFAM" id="SSF50182">
    <property type="entry name" value="Sm-like ribonucleoproteins"/>
    <property type="match status" value="1"/>
</dbReference>
<dbReference type="InterPro" id="IPR047807">
    <property type="entry name" value="YgdI/YgdR-like_SH3-like"/>
</dbReference>
<evidence type="ECO:0000256" key="2">
    <source>
        <dbReference type="ARBA" id="ARBA00022729"/>
    </source>
</evidence>
<dbReference type="PANTHER" id="PTHR37011">
    <property type="entry name" value="POT FAMILY PEPTIDE TRANSPORT PROTEIN-RELATED"/>
    <property type="match status" value="1"/>
</dbReference>
<protein>
    <submittedName>
        <fullName evidence="8">YgdI/YgdR family lipoprotein</fullName>
    </submittedName>
</protein>
<accession>A0ABS2IGJ4</accession>
<keyword evidence="4" id="KW-0564">Palmitate</keyword>
<keyword evidence="9" id="KW-1185">Reference proteome</keyword>
<dbReference type="NCBIfam" id="NF033216">
    <property type="entry name" value="lipo_YgdI_YgdR"/>
    <property type="match status" value="1"/>
</dbReference>
<dbReference type="EMBL" id="JAFEUP010000003">
    <property type="protein sequence ID" value="MBM7061283.1"/>
    <property type="molecule type" value="Genomic_DNA"/>
</dbReference>
<feature type="chain" id="PRO_5046188234" evidence="6">
    <location>
        <begin position="25"/>
        <end position="74"/>
    </location>
</feature>
<name>A0ABS2IGJ4_9GAMM</name>
<dbReference type="PROSITE" id="PS51257">
    <property type="entry name" value="PROKAR_LIPOPROTEIN"/>
    <property type="match status" value="1"/>
</dbReference>
<evidence type="ECO:0000256" key="6">
    <source>
        <dbReference type="SAM" id="SignalP"/>
    </source>
</evidence>
<keyword evidence="5 8" id="KW-0449">Lipoprotein</keyword>
<sequence length="74" mass="8167">MHPSHRLGLATLLLAGLLAGCATQTVVTMRDGTQYLTRDQPDTENLDGYYEFEDVAGNKVRVRADDVATIQEED</sequence>
<feature type="domain" description="Lipoprotein YgdI/YgdR-like SH3-like" evidence="7">
    <location>
        <begin position="24"/>
        <end position="72"/>
    </location>
</feature>
<evidence type="ECO:0000259" key="7">
    <source>
        <dbReference type="Pfam" id="PF06004"/>
    </source>
</evidence>
<dbReference type="InterPro" id="IPR010305">
    <property type="entry name" value="YgdI/YgdR-like"/>
</dbReference>
<dbReference type="Proteomes" id="UP000717995">
    <property type="component" value="Unassembled WGS sequence"/>
</dbReference>
<keyword evidence="2 6" id="KW-0732">Signal</keyword>
<dbReference type="Gene3D" id="2.30.30.100">
    <property type="match status" value="1"/>
</dbReference>
<evidence type="ECO:0000256" key="5">
    <source>
        <dbReference type="ARBA" id="ARBA00023288"/>
    </source>
</evidence>
<keyword evidence="3" id="KW-0472">Membrane</keyword>
<dbReference type="RefSeq" id="WP_205348472.1">
    <property type="nucleotide sequence ID" value="NZ_JAFEUP010000003.1"/>
</dbReference>
<dbReference type="InterPro" id="IPR010920">
    <property type="entry name" value="LSM_dom_sf"/>
</dbReference>
<proteinExistence type="predicted"/>
<evidence type="ECO:0000313" key="9">
    <source>
        <dbReference type="Proteomes" id="UP000717995"/>
    </source>
</evidence>
<evidence type="ECO:0000313" key="8">
    <source>
        <dbReference type="EMBL" id="MBM7061283.1"/>
    </source>
</evidence>
<dbReference type="PANTHER" id="PTHR37011:SF1">
    <property type="entry name" value="POT FAMILY PEPTIDE TRANSPORT PROTEIN"/>
    <property type="match status" value="1"/>
</dbReference>
<reference evidence="8 9" key="1">
    <citation type="submission" date="2021-02" db="EMBL/GenBank/DDBJ databases">
        <authorList>
            <person name="Lee D.-H."/>
        </authorList>
    </citation>
    <scope>NUCLEOTIDE SEQUENCE [LARGE SCALE GENOMIC DNA]</scope>
    <source>
        <strain evidence="8 9">UL073</strain>
    </source>
</reference>
<keyword evidence="1" id="KW-1003">Cell membrane</keyword>
<dbReference type="Pfam" id="PF06004">
    <property type="entry name" value="DUF903"/>
    <property type="match status" value="1"/>
</dbReference>
<evidence type="ECO:0000256" key="1">
    <source>
        <dbReference type="ARBA" id="ARBA00022475"/>
    </source>
</evidence>
<evidence type="ECO:0000256" key="4">
    <source>
        <dbReference type="ARBA" id="ARBA00023139"/>
    </source>
</evidence>